<comment type="subcellular location">
    <subcellularLocation>
        <location evidence="1">Membrane</location>
    </subcellularLocation>
</comment>
<dbReference type="GO" id="GO:0016020">
    <property type="term" value="C:membrane"/>
    <property type="evidence" value="ECO:0007669"/>
    <property type="project" value="UniProtKB-SubCell"/>
</dbReference>
<keyword evidence="8" id="KW-1185">Reference proteome</keyword>
<protein>
    <recommendedName>
        <fullName evidence="9">Protein kinase domain-containing protein</fullName>
    </recommendedName>
</protein>
<keyword evidence="4" id="KW-0677">Repeat</keyword>
<evidence type="ECO:0000313" key="7">
    <source>
        <dbReference type="EMBL" id="KAK2995593.1"/>
    </source>
</evidence>
<comment type="caution">
    <text evidence="7">The sequence shown here is derived from an EMBL/GenBank/DDBJ whole genome shotgun (WGS) entry which is preliminary data.</text>
</comment>
<keyword evidence="3" id="KW-0812">Transmembrane</keyword>
<accession>A0AA88UVJ4</accession>
<reference evidence="7" key="1">
    <citation type="submission" date="2022-12" db="EMBL/GenBank/DDBJ databases">
        <title>Draft genome assemblies for two species of Escallonia (Escalloniales).</title>
        <authorList>
            <person name="Chanderbali A."/>
            <person name="Dervinis C."/>
            <person name="Anghel I."/>
            <person name="Soltis D."/>
            <person name="Soltis P."/>
            <person name="Zapata F."/>
        </authorList>
    </citation>
    <scope>NUCLEOTIDE SEQUENCE</scope>
    <source>
        <strain evidence="7">UCBG92.1500</strain>
        <tissue evidence="7">Leaf</tissue>
    </source>
</reference>
<dbReference type="Proteomes" id="UP001187471">
    <property type="component" value="Unassembled WGS sequence"/>
</dbReference>
<dbReference type="SUPFAM" id="SSF56112">
    <property type="entry name" value="Protein kinase-like (PK-like)"/>
    <property type="match status" value="1"/>
</dbReference>
<dbReference type="PANTHER" id="PTHR27008:SF585">
    <property type="entry name" value="PROTEIN KINASE DOMAIN-CONTAINING PROTEIN"/>
    <property type="match status" value="1"/>
</dbReference>
<proteinExistence type="predicted"/>
<evidence type="ECO:0000256" key="1">
    <source>
        <dbReference type="ARBA" id="ARBA00004370"/>
    </source>
</evidence>
<dbReference type="Gene3D" id="3.30.200.20">
    <property type="entry name" value="Phosphorylase Kinase, domain 1"/>
    <property type="match status" value="1"/>
</dbReference>
<evidence type="ECO:0008006" key="9">
    <source>
        <dbReference type="Google" id="ProtNLM"/>
    </source>
</evidence>
<evidence type="ECO:0000313" key="8">
    <source>
        <dbReference type="Proteomes" id="UP001187471"/>
    </source>
</evidence>
<keyword evidence="5" id="KW-1133">Transmembrane helix</keyword>
<dbReference type="AlphaFoldDB" id="A0AA88UVJ4"/>
<dbReference type="InterPro" id="IPR051809">
    <property type="entry name" value="Plant_receptor-like_S/T_kinase"/>
</dbReference>
<dbReference type="EMBL" id="JAVXUO010000084">
    <property type="protein sequence ID" value="KAK2995593.1"/>
    <property type="molecule type" value="Genomic_DNA"/>
</dbReference>
<name>A0AA88UVJ4_9ASTE</name>
<dbReference type="PANTHER" id="PTHR27008">
    <property type="entry name" value="OS04G0122200 PROTEIN"/>
    <property type="match status" value="1"/>
</dbReference>
<gene>
    <name evidence="7" type="ORF">RJ640_001987</name>
</gene>
<sequence length="78" mass="8864">MQPIVHQTITYRENFKVTNGFGKNNLIGSGSFGLIETDGMVVAIKVFKLHQERALRSFETECAKLKSKKLEELLITHE</sequence>
<keyword evidence="2" id="KW-0433">Leucine-rich repeat</keyword>
<dbReference type="InterPro" id="IPR011009">
    <property type="entry name" value="Kinase-like_dom_sf"/>
</dbReference>
<organism evidence="7 8">
    <name type="scientific">Escallonia rubra</name>
    <dbReference type="NCBI Taxonomy" id="112253"/>
    <lineage>
        <taxon>Eukaryota</taxon>
        <taxon>Viridiplantae</taxon>
        <taxon>Streptophyta</taxon>
        <taxon>Embryophyta</taxon>
        <taxon>Tracheophyta</taxon>
        <taxon>Spermatophyta</taxon>
        <taxon>Magnoliopsida</taxon>
        <taxon>eudicotyledons</taxon>
        <taxon>Gunneridae</taxon>
        <taxon>Pentapetalae</taxon>
        <taxon>asterids</taxon>
        <taxon>campanulids</taxon>
        <taxon>Escalloniales</taxon>
        <taxon>Escalloniaceae</taxon>
        <taxon>Escallonia</taxon>
    </lineage>
</organism>
<evidence type="ECO:0000256" key="2">
    <source>
        <dbReference type="ARBA" id="ARBA00022614"/>
    </source>
</evidence>
<evidence type="ECO:0000256" key="6">
    <source>
        <dbReference type="ARBA" id="ARBA00023136"/>
    </source>
</evidence>
<evidence type="ECO:0000256" key="4">
    <source>
        <dbReference type="ARBA" id="ARBA00022737"/>
    </source>
</evidence>
<evidence type="ECO:0000256" key="5">
    <source>
        <dbReference type="ARBA" id="ARBA00022989"/>
    </source>
</evidence>
<keyword evidence="6" id="KW-0472">Membrane</keyword>
<evidence type="ECO:0000256" key="3">
    <source>
        <dbReference type="ARBA" id="ARBA00022692"/>
    </source>
</evidence>